<dbReference type="STRING" id="946362.F2UTG5"/>
<evidence type="ECO:0000313" key="3">
    <source>
        <dbReference type="Proteomes" id="UP000007799"/>
    </source>
</evidence>
<dbReference type="GO" id="GO:0005615">
    <property type="term" value="C:extracellular space"/>
    <property type="evidence" value="ECO:0007669"/>
    <property type="project" value="TreeGrafter"/>
</dbReference>
<dbReference type="eggNOG" id="ENOG502RZK9">
    <property type="taxonomic scope" value="Eukaryota"/>
</dbReference>
<dbReference type="Proteomes" id="UP000007799">
    <property type="component" value="Unassembled WGS sequence"/>
</dbReference>
<dbReference type="InterPro" id="IPR018887">
    <property type="entry name" value="MYDGF"/>
</dbReference>
<dbReference type="OrthoDB" id="10061830at2759"/>
<dbReference type="EMBL" id="GL833038">
    <property type="protein sequence ID" value="EGD83272.1"/>
    <property type="molecule type" value="Genomic_DNA"/>
</dbReference>
<dbReference type="InParanoid" id="F2UTG5"/>
<dbReference type="PANTHER" id="PTHR31230:SF1">
    <property type="entry name" value="MYELOID-DERIVED GROWTH FACTOR"/>
    <property type="match status" value="1"/>
</dbReference>
<dbReference type="Pfam" id="PF10572">
    <property type="entry name" value="UPF0556"/>
    <property type="match status" value="1"/>
</dbReference>
<dbReference type="AlphaFoldDB" id="F2UTG5"/>
<organism evidence="3">
    <name type="scientific">Salpingoeca rosetta (strain ATCC 50818 / BSB-021)</name>
    <dbReference type="NCBI Taxonomy" id="946362"/>
    <lineage>
        <taxon>Eukaryota</taxon>
        <taxon>Choanoflagellata</taxon>
        <taxon>Craspedida</taxon>
        <taxon>Salpingoecidae</taxon>
        <taxon>Salpingoeca</taxon>
    </lineage>
</organism>
<dbReference type="PROSITE" id="PS51257">
    <property type="entry name" value="PROKAR_LIPOPROTEIN"/>
    <property type="match status" value="1"/>
</dbReference>
<evidence type="ECO:0000313" key="2">
    <source>
        <dbReference type="EMBL" id="EGD83272.1"/>
    </source>
</evidence>
<sequence>MMMAGRFSAAVAMCATLLVLTAGCVHTVQGHASMDQVEVDFDAKPNGQTSTAVASMMKPDDSGEVTCAFEYAVVGGTNEQWFITIERADDMYRCVVQRPKEASYLYFMTFRLEMSGVDSIQSVEIRDNNELLGDDQYNLSDLTVSASDNFSNALASIAVIAS</sequence>
<dbReference type="GeneID" id="16068057"/>
<proteinExistence type="predicted"/>
<reference evidence="2" key="1">
    <citation type="submission" date="2009-08" db="EMBL/GenBank/DDBJ databases">
        <title>Annotation of Salpingoeca rosetta.</title>
        <authorList>
            <consortium name="The Broad Institute Genome Sequencing Platform"/>
            <person name="Russ C."/>
            <person name="Cuomo C."/>
            <person name="Burger G."/>
            <person name="Gray M.W."/>
            <person name="Holland P.W.H."/>
            <person name="King N."/>
            <person name="Lang F.B.F."/>
            <person name="Roger A.J."/>
            <person name="Ruiz-Trillo I."/>
            <person name="Young S.K."/>
            <person name="Zeng Q."/>
            <person name="Gargeya S."/>
            <person name="Alvarado L."/>
            <person name="Berlin A."/>
            <person name="Chapman S.B."/>
            <person name="Chen Z."/>
            <person name="Freedman E."/>
            <person name="Gellesch M."/>
            <person name="Goldberg J."/>
            <person name="Griggs A."/>
            <person name="Gujja S."/>
            <person name="Heilman E."/>
            <person name="Heiman D."/>
            <person name="Howarth C."/>
            <person name="Mehta T."/>
            <person name="Neiman D."/>
            <person name="Pearson M."/>
            <person name="Roberts A."/>
            <person name="Saif S."/>
            <person name="Shea T."/>
            <person name="Shenoy N."/>
            <person name="Sisk P."/>
            <person name="Stolte C."/>
            <person name="Sykes S."/>
            <person name="White J."/>
            <person name="Yandava C."/>
            <person name="Haas B."/>
            <person name="Nusbaum C."/>
            <person name="Birren B."/>
        </authorList>
    </citation>
    <scope>NUCLEOTIDE SEQUENCE [LARGE SCALE GENOMIC DNA]</scope>
    <source>
        <strain evidence="2">ATCC 50818</strain>
    </source>
</reference>
<feature type="signal peptide" evidence="1">
    <location>
        <begin position="1"/>
        <end position="30"/>
    </location>
</feature>
<dbReference type="KEGG" id="sre:PTSG_11444"/>
<name>F2UTG5_SALR5</name>
<dbReference type="RefSeq" id="XP_004987537.1">
    <property type="nucleotide sequence ID" value="XM_004987480.1"/>
</dbReference>
<evidence type="ECO:0008006" key="4">
    <source>
        <dbReference type="Google" id="ProtNLM"/>
    </source>
</evidence>
<feature type="chain" id="PRO_5003291410" description="Myeloid-derived growth factor" evidence="1">
    <location>
        <begin position="31"/>
        <end position="162"/>
    </location>
</feature>
<keyword evidence="1" id="KW-0732">Signal</keyword>
<accession>F2UTG5</accession>
<evidence type="ECO:0000256" key="1">
    <source>
        <dbReference type="SAM" id="SignalP"/>
    </source>
</evidence>
<dbReference type="OMA" id="WFITIER"/>
<protein>
    <recommendedName>
        <fullName evidence="4">Myeloid-derived growth factor</fullName>
    </recommendedName>
</protein>
<gene>
    <name evidence="2" type="ORF">PTSG_11444</name>
</gene>
<dbReference type="FunCoup" id="F2UTG5">
    <property type="interactions" value="274"/>
</dbReference>
<keyword evidence="3" id="KW-1185">Reference proteome</keyword>
<dbReference type="PANTHER" id="PTHR31230">
    <property type="entry name" value="MYELOID-DERIVED GROWTH FACTOR MYDGF"/>
    <property type="match status" value="1"/>
</dbReference>